<protein>
    <submittedName>
        <fullName evidence="2">Sporulation protein YunB</fullName>
    </submittedName>
</protein>
<dbReference type="EMBL" id="JAHLQI010000006">
    <property type="protein sequence ID" value="MBU5491115.1"/>
    <property type="molecule type" value="Genomic_DNA"/>
</dbReference>
<dbReference type="RefSeq" id="WP_216470829.1">
    <property type="nucleotide sequence ID" value="NZ_JAHLQI010000006.1"/>
</dbReference>
<reference evidence="2 3" key="1">
    <citation type="submission" date="2021-06" db="EMBL/GenBank/DDBJ databases">
        <authorList>
            <person name="Sun Q."/>
            <person name="Li D."/>
        </authorList>
    </citation>
    <scope>NUCLEOTIDE SEQUENCE [LARGE SCALE GENOMIC DNA]</scope>
    <source>
        <strain evidence="2 3">MSJd-7</strain>
    </source>
</reference>
<name>A0ABS6ETV0_9FIRM</name>
<sequence length="201" mass="21611">MRRHRKGKILLCVTLTGLLLIPAMAAAVLRPKLAVYAENYVQYQATSKMEHAVASCADQMEEIGTLHRDETGAVTALTTNSAAVNRIRTQLVQRVYDEIGTLEHARTSVALGTLVDPQLLTGFGPQIPFGVVSLGCVTAQVESQFSSAGINQTLYEVSVTICADFSLQLLGTAKSMTVRANYPLEESILVGDVPMISANSK</sequence>
<proteinExistence type="predicted"/>
<dbReference type="Pfam" id="PF09560">
    <property type="entry name" value="Spore_YunB"/>
    <property type="match status" value="1"/>
</dbReference>
<evidence type="ECO:0000256" key="1">
    <source>
        <dbReference type="SAM" id="SignalP"/>
    </source>
</evidence>
<feature type="signal peptide" evidence="1">
    <location>
        <begin position="1"/>
        <end position="25"/>
    </location>
</feature>
<evidence type="ECO:0000313" key="3">
    <source>
        <dbReference type="Proteomes" id="UP000783588"/>
    </source>
</evidence>
<dbReference type="Proteomes" id="UP000783588">
    <property type="component" value="Unassembled WGS sequence"/>
</dbReference>
<keyword evidence="3" id="KW-1185">Reference proteome</keyword>
<organism evidence="2 3">
    <name type="scientific">Butyricicoccus intestinisimiae</name>
    <dbReference type="NCBI Taxonomy" id="2841509"/>
    <lineage>
        <taxon>Bacteria</taxon>
        <taxon>Bacillati</taxon>
        <taxon>Bacillota</taxon>
        <taxon>Clostridia</taxon>
        <taxon>Eubacteriales</taxon>
        <taxon>Butyricicoccaceae</taxon>
        <taxon>Butyricicoccus</taxon>
    </lineage>
</organism>
<feature type="chain" id="PRO_5045248519" evidence="1">
    <location>
        <begin position="26"/>
        <end position="201"/>
    </location>
</feature>
<accession>A0ABS6ETV0</accession>
<comment type="caution">
    <text evidence="2">The sequence shown here is derived from an EMBL/GenBank/DDBJ whole genome shotgun (WGS) entry which is preliminary data.</text>
</comment>
<keyword evidence="1" id="KW-0732">Signal</keyword>
<dbReference type="InterPro" id="IPR014197">
    <property type="entry name" value="Sporulation_prot_YunB"/>
</dbReference>
<evidence type="ECO:0000313" key="2">
    <source>
        <dbReference type="EMBL" id="MBU5491115.1"/>
    </source>
</evidence>
<gene>
    <name evidence="2" type="ORF">KQI75_10870</name>
</gene>